<evidence type="ECO:0000313" key="7">
    <source>
        <dbReference type="EMBL" id="SJM27999.1"/>
    </source>
</evidence>
<dbReference type="InterPro" id="IPR015421">
    <property type="entry name" value="PyrdxlP-dep_Trfase_major"/>
</dbReference>
<evidence type="ECO:0000256" key="4">
    <source>
        <dbReference type="ARBA" id="ARBA00022679"/>
    </source>
</evidence>
<keyword evidence="8" id="KW-1185">Reference proteome</keyword>
<dbReference type="NCBIfam" id="NF005685">
    <property type="entry name" value="PRK07483.1"/>
    <property type="match status" value="1"/>
</dbReference>
<dbReference type="PANTHER" id="PTHR43094:SF1">
    <property type="entry name" value="AMINOTRANSFERASE CLASS-III"/>
    <property type="match status" value="1"/>
</dbReference>
<dbReference type="InterPro" id="IPR015422">
    <property type="entry name" value="PyrdxlP-dep_Trfase_small"/>
</dbReference>
<evidence type="ECO:0008006" key="9">
    <source>
        <dbReference type="Google" id="ProtNLM"/>
    </source>
</evidence>
<dbReference type="GO" id="GO:0005829">
    <property type="term" value="C:cytosol"/>
    <property type="evidence" value="ECO:0007669"/>
    <property type="project" value="TreeGrafter"/>
</dbReference>
<dbReference type="RefSeq" id="WP_123145877.1">
    <property type="nucleotide sequence ID" value="NZ_FUIG01000002.1"/>
</dbReference>
<gene>
    <name evidence="7" type="ORF">BQ8482_100195</name>
</gene>
<evidence type="ECO:0000256" key="2">
    <source>
        <dbReference type="ARBA" id="ARBA00008954"/>
    </source>
</evidence>
<name>A0A2P9AA54_9HYPH</name>
<protein>
    <recommendedName>
        <fullName evidence="9">Aspartate aminotransferase family protein</fullName>
    </recommendedName>
</protein>
<dbReference type="GO" id="GO:0030170">
    <property type="term" value="F:pyridoxal phosphate binding"/>
    <property type="evidence" value="ECO:0007669"/>
    <property type="project" value="InterPro"/>
</dbReference>
<keyword evidence="3" id="KW-0032">Aminotransferase</keyword>
<dbReference type="Proteomes" id="UP000245698">
    <property type="component" value="Unassembled WGS sequence"/>
</dbReference>
<dbReference type="CDD" id="cd00610">
    <property type="entry name" value="OAT_like"/>
    <property type="match status" value="1"/>
</dbReference>
<evidence type="ECO:0000256" key="3">
    <source>
        <dbReference type="ARBA" id="ARBA00022576"/>
    </source>
</evidence>
<dbReference type="SUPFAM" id="SSF53383">
    <property type="entry name" value="PLP-dependent transferases"/>
    <property type="match status" value="1"/>
</dbReference>
<dbReference type="Gene3D" id="3.90.1150.10">
    <property type="entry name" value="Aspartate Aminotransferase, domain 1"/>
    <property type="match status" value="1"/>
</dbReference>
<dbReference type="InterPro" id="IPR049704">
    <property type="entry name" value="Aminotrans_3_PPA_site"/>
</dbReference>
<comment type="cofactor">
    <cofactor evidence="1">
        <name>pyridoxal 5'-phosphate</name>
        <dbReference type="ChEBI" id="CHEBI:597326"/>
    </cofactor>
</comment>
<sequence length="440" mass="46972">MTHILHRQIHATLPVAAGGKGIELFDRDGRAYIDASGGAAVSCLGHGHPDVTAALHAQADKLAYAHTSFFTNEPAETLADKLVAGAPQGISHAYFVSGGSEAVEAALKMARQFFVETGKPERRNVIARRQSYHGNTLGALAAGGNEWRRAQFRPLLIDTHHIDPCYAYRFQEAGESEEAYGLRAAQALEDKILELGPDTVMAFVAEPVVGATAGAVPAVPGYFGRIREICDRYGVLLILDEVMCGMGRTGTLHACEQDSVAPDLMTIAKGLGGGYQPIGAVLLSRRIFDAFAKGSGFFQHGHTYICHPMACAAALAVQEVIARDDLLANVRAMGAHLSRQLGERFGNHPHIGDIRGRGLFMGVELVEDRSTKAPFDPKLKLNTKIKREAMARGLLVYPAGGTIDGIRGDHVLLAPPFIIDATAIDAVVDRLGDAIDAALA</sequence>
<dbReference type="PANTHER" id="PTHR43094">
    <property type="entry name" value="AMINOTRANSFERASE"/>
    <property type="match status" value="1"/>
</dbReference>
<dbReference type="EMBL" id="FUIG01000002">
    <property type="protein sequence ID" value="SJM27999.1"/>
    <property type="molecule type" value="Genomic_DNA"/>
</dbReference>
<dbReference type="Gene3D" id="3.40.640.10">
    <property type="entry name" value="Type I PLP-dependent aspartate aminotransferase-like (Major domain)"/>
    <property type="match status" value="1"/>
</dbReference>
<dbReference type="FunFam" id="3.40.640.10:FF:000014">
    <property type="entry name" value="Adenosylmethionine-8-amino-7-oxononanoate aminotransferase, probable"/>
    <property type="match status" value="1"/>
</dbReference>
<evidence type="ECO:0000256" key="6">
    <source>
        <dbReference type="RuleBase" id="RU003560"/>
    </source>
</evidence>
<proteinExistence type="inferred from homology"/>
<evidence type="ECO:0000313" key="8">
    <source>
        <dbReference type="Proteomes" id="UP000245698"/>
    </source>
</evidence>
<evidence type="ECO:0000256" key="1">
    <source>
        <dbReference type="ARBA" id="ARBA00001933"/>
    </source>
</evidence>
<evidence type="ECO:0000256" key="5">
    <source>
        <dbReference type="ARBA" id="ARBA00022898"/>
    </source>
</evidence>
<dbReference type="Pfam" id="PF00202">
    <property type="entry name" value="Aminotran_3"/>
    <property type="match status" value="1"/>
</dbReference>
<comment type="similarity">
    <text evidence="2 6">Belongs to the class-III pyridoxal-phosphate-dependent aminotransferase family.</text>
</comment>
<dbReference type="GO" id="GO:0008483">
    <property type="term" value="F:transaminase activity"/>
    <property type="evidence" value="ECO:0007669"/>
    <property type="project" value="UniProtKB-KW"/>
</dbReference>
<accession>A0A2P9AA54</accession>
<keyword evidence="4" id="KW-0808">Transferase</keyword>
<reference evidence="8" key="1">
    <citation type="submission" date="2016-12" db="EMBL/GenBank/DDBJ databases">
        <authorList>
            <person name="Brunel B."/>
        </authorList>
    </citation>
    <scope>NUCLEOTIDE SEQUENCE [LARGE SCALE GENOMIC DNA]</scope>
</reference>
<dbReference type="AlphaFoldDB" id="A0A2P9AA54"/>
<dbReference type="InterPro" id="IPR015424">
    <property type="entry name" value="PyrdxlP-dep_Trfase"/>
</dbReference>
<dbReference type="InterPro" id="IPR005814">
    <property type="entry name" value="Aminotrans_3"/>
</dbReference>
<keyword evidence="5 6" id="KW-0663">Pyridoxal phosphate</keyword>
<organism evidence="7 8">
    <name type="scientific">Mesorhizobium delmotii</name>
    <dbReference type="NCBI Taxonomy" id="1631247"/>
    <lineage>
        <taxon>Bacteria</taxon>
        <taxon>Pseudomonadati</taxon>
        <taxon>Pseudomonadota</taxon>
        <taxon>Alphaproteobacteria</taxon>
        <taxon>Hyphomicrobiales</taxon>
        <taxon>Phyllobacteriaceae</taxon>
        <taxon>Mesorhizobium</taxon>
    </lineage>
</organism>
<dbReference type="PROSITE" id="PS00600">
    <property type="entry name" value="AA_TRANSFER_CLASS_3"/>
    <property type="match status" value="1"/>
</dbReference>